<comment type="caution">
    <text evidence="2">The sequence shown here is derived from an EMBL/GenBank/DDBJ whole genome shotgun (WGS) entry which is preliminary data.</text>
</comment>
<dbReference type="RefSeq" id="WP_229422466.1">
    <property type="nucleotide sequence ID" value="NZ_CP040017.1"/>
</dbReference>
<dbReference type="InterPro" id="IPR044992">
    <property type="entry name" value="ChyE-like"/>
</dbReference>
<keyword evidence="2" id="KW-0436">Ligase</keyword>
<reference evidence="2 3" key="1">
    <citation type="submission" date="2020-08" db="EMBL/GenBank/DDBJ databases">
        <title>Genomic Encyclopedia of Type Strains, Phase III (KMG-III): the genomes of soil and plant-associated and newly described type strains.</title>
        <authorList>
            <person name="Whitman W."/>
        </authorList>
    </citation>
    <scope>NUCLEOTIDE SEQUENCE [LARGE SCALE GENOMIC DNA]</scope>
    <source>
        <strain evidence="2 3">CECT 7753</strain>
    </source>
</reference>
<dbReference type="CDD" id="cd01741">
    <property type="entry name" value="GATase1_1"/>
    <property type="match status" value="1"/>
</dbReference>
<dbReference type="Pfam" id="PF00117">
    <property type="entry name" value="GATase"/>
    <property type="match status" value="1"/>
</dbReference>
<organism evidence="2 3">
    <name type="scientific">Pseudoduganella umbonata</name>
    <dbReference type="NCBI Taxonomy" id="864828"/>
    <lineage>
        <taxon>Bacteria</taxon>
        <taxon>Pseudomonadati</taxon>
        <taxon>Pseudomonadota</taxon>
        <taxon>Betaproteobacteria</taxon>
        <taxon>Burkholderiales</taxon>
        <taxon>Oxalobacteraceae</taxon>
        <taxon>Telluria group</taxon>
        <taxon>Pseudoduganella</taxon>
    </lineage>
</organism>
<name>A0A7W5HF82_9BURK</name>
<evidence type="ECO:0000313" key="3">
    <source>
        <dbReference type="Proteomes" id="UP000584325"/>
    </source>
</evidence>
<dbReference type="PROSITE" id="PS51273">
    <property type="entry name" value="GATASE_TYPE_1"/>
    <property type="match status" value="1"/>
</dbReference>
<dbReference type="AlphaFoldDB" id="A0A7W5HF82"/>
<evidence type="ECO:0000313" key="2">
    <source>
        <dbReference type="EMBL" id="MBB3224981.1"/>
    </source>
</evidence>
<dbReference type="NCBIfam" id="NF005458">
    <property type="entry name" value="PRK07053.1"/>
    <property type="match status" value="1"/>
</dbReference>
<sequence>MPATNMKCIALYHVCFEDLGSFAAPLERAGYQVEYRHAGATPLAPDEWRDAALVVVLGGPLGAGDVAAYPWLAAEIDGLRQRLALGLPTLGICLGAQLMAVALGGRIERRGAADGIAAMEIGWAPLDVAKAAGPLDPLDALRGIPVLHWHGDNIVPPAGIASLAATPGTPCQAFSAGRHALGLQFHAEFAQHALEEWLAGHAVELARAGVDLAALRRDTARHGRALEQAGQALLHGWLAGLPGESRA</sequence>
<proteinExistence type="predicted"/>
<feature type="domain" description="Glutamine amidotransferase" evidence="1">
    <location>
        <begin position="30"/>
        <end position="191"/>
    </location>
</feature>
<evidence type="ECO:0000259" key="1">
    <source>
        <dbReference type="Pfam" id="PF00117"/>
    </source>
</evidence>
<dbReference type="EMBL" id="JACHXS010000015">
    <property type="protein sequence ID" value="MBB3224981.1"/>
    <property type="molecule type" value="Genomic_DNA"/>
</dbReference>
<dbReference type="Gene3D" id="3.40.50.880">
    <property type="match status" value="1"/>
</dbReference>
<dbReference type="Proteomes" id="UP000584325">
    <property type="component" value="Unassembled WGS sequence"/>
</dbReference>
<accession>A0A7W5HF82</accession>
<gene>
    <name evidence="2" type="ORF">FHS02_005851</name>
</gene>
<dbReference type="GO" id="GO:0003922">
    <property type="term" value="F:GMP synthase (glutamine-hydrolyzing) activity"/>
    <property type="evidence" value="ECO:0007669"/>
    <property type="project" value="UniProtKB-EC"/>
</dbReference>
<dbReference type="PANTHER" id="PTHR42695:SF5">
    <property type="entry name" value="GLUTAMINE AMIDOTRANSFERASE YLR126C-RELATED"/>
    <property type="match status" value="1"/>
</dbReference>
<dbReference type="GO" id="GO:0005829">
    <property type="term" value="C:cytosol"/>
    <property type="evidence" value="ECO:0007669"/>
    <property type="project" value="TreeGrafter"/>
</dbReference>
<dbReference type="SUPFAM" id="SSF52317">
    <property type="entry name" value="Class I glutamine amidotransferase-like"/>
    <property type="match status" value="1"/>
</dbReference>
<dbReference type="InterPro" id="IPR017926">
    <property type="entry name" value="GATASE"/>
</dbReference>
<dbReference type="InterPro" id="IPR029062">
    <property type="entry name" value="Class_I_gatase-like"/>
</dbReference>
<dbReference type="EC" id="6.3.5.2" evidence="2"/>
<dbReference type="PANTHER" id="PTHR42695">
    <property type="entry name" value="GLUTAMINE AMIDOTRANSFERASE YLR126C-RELATED"/>
    <property type="match status" value="1"/>
</dbReference>
<protein>
    <submittedName>
        <fullName evidence="2">GMP synthase (Glutamine-hydrolyzing)</fullName>
        <ecNumber evidence="2">6.3.5.2</ecNumber>
    </submittedName>
</protein>